<keyword evidence="5" id="KW-0107">Calcium channel</keyword>
<evidence type="ECO:0000256" key="8">
    <source>
        <dbReference type="ARBA" id="ARBA00022837"/>
    </source>
</evidence>
<dbReference type="PANTHER" id="PTHR10582:SF30">
    <property type="entry name" value="ION TRANSPORT DOMAIN-CONTAINING PROTEIN"/>
    <property type="match status" value="1"/>
</dbReference>
<gene>
    <name evidence="16" type="ORF">MSPICULIGERA_LOCUS20120</name>
</gene>
<evidence type="ECO:0000313" key="17">
    <source>
        <dbReference type="Proteomes" id="UP001177023"/>
    </source>
</evidence>
<keyword evidence="17" id="KW-1185">Reference proteome</keyword>
<reference evidence="16" key="1">
    <citation type="submission" date="2023-06" db="EMBL/GenBank/DDBJ databases">
        <authorList>
            <person name="Delattre M."/>
        </authorList>
    </citation>
    <scope>NUCLEOTIDE SEQUENCE</scope>
    <source>
        <strain evidence="16">AF72</strain>
    </source>
</reference>
<evidence type="ECO:0000259" key="15">
    <source>
        <dbReference type="Pfam" id="PF00520"/>
    </source>
</evidence>
<accession>A0AA36G6Z8</accession>
<feature type="transmembrane region" description="Helical" evidence="14">
    <location>
        <begin position="648"/>
        <end position="669"/>
    </location>
</feature>
<dbReference type="InterPro" id="IPR005821">
    <property type="entry name" value="Ion_trans_dom"/>
</dbReference>
<dbReference type="EMBL" id="CATQJA010002664">
    <property type="protein sequence ID" value="CAJ0581972.1"/>
    <property type="molecule type" value="Genomic_DNA"/>
</dbReference>
<evidence type="ECO:0000256" key="4">
    <source>
        <dbReference type="ARBA" id="ARBA00022568"/>
    </source>
</evidence>
<dbReference type="Proteomes" id="UP001177023">
    <property type="component" value="Unassembled WGS sequence"/>
</dbReference>
<evidence type="ECO:0000256" key="6">
    <source>
        <dbReference type="ARBA" id="ARBA00022692"/>
    </source>
</evidence>
<dbReference type="InterPro" id="IPR024862">
    <property type="entry name" value="TRPV"/>
</dbReference>
<keyword evidence="4" id="KW-0109">Calcium transport</keyword>
<dbReference type="PROSITE" id="PS50088">
    <property type="entry name" value="ANK_REPEAT"/>
    <property type="match status" value="3"/>
</dbReference>
<feature type="repeat" description="ANK" evidence="13">
    <location>
        <begin position="138"/>
        <end position="170"/>
    </location>
</feature>
<protein>
    <recommendedName>
        <fullName evidence="15">Ion transport domain-containing protein</fullName>
    </recommendedName>
</protein>
<dbReference type="InterPro" id="IPR036770">
    <property type="entry name" value="Ankyrin_rpt-contain_sf"/>
</dbReference>
<dbReference type="GO" id="GO:0005886">
    <property type="term" value="C:plasma membrane"/>
    <property type="evidence" value="ECO:0007669"/>
    <property type="project" value="UniProtKB-SubCell"/>
</dbReference>
<evidence type="ECO:0000256" key="2">
    <source>
        <dbReference type="ARBA" id="ARBA00022448"/>
    </source>
</evidence>
<organism evidence="16 17">
    <name type="scientific">Mesorhabditis spiculigera</name>
    <dbReference type="NCBI Taxonomy" id="96644"/>
    <lineage>
        <taxon>Eukaryota</taxon>
        <taxon>Metazoa</taxon>
        <taxon>Ecdysozoa</taxon>
        <taxon>Nematoda</taxon>
        <taxon>Chromadorea</taxon>
        <taxon>Rhabditida</taxon>
        <taxon>Rhabditina</taxon>
        <taxon>Rhabditomorpha</taxon>
        <taxon>Rhabditoidea</taxon>
        <taxon>Rhabditidae</taxon>
        <taxon>Mesorhabditinae</taxon>
        <taxon>Mesorhabditis</taxon>
    </lineage>
</organism>
<dbReference type="GO" id="GO:0005262">
    <property type="term" value="F:calcium channel activity"/>
    <property type="evidence" value="ECO:0007669"/>
    <property type="project" value="UniProtKB-KW"/>
</dbReference>
<keyword evidence="6 14" id="KW-0812">Transmembrane</keyword>
<feature type="transmembrane region" description="Helical" evidence="14">
    <location>
        <begin position="361"/>
        <end position="378"/>
    </location>
</feature>
<evidence type="ECO:0000256" key="14">
    <source>
        <dbReference type="SAM" id="Phobius"/>
    </source>
</evidence>
<evidence type="ECO:0000256" key="9">
    <source>
        <dbReference type="ARBA" id="ARBA00022989"/>
    </source>
</evidence>
<evidence type="ECO:0000256" key="7">
    <source>
        <dbReference type="ARBA" id="ARBA00022737"/>
    </source>
</evidence>
<sequence length="754" mass="86255">MGQSGSRESLHTGTMTRLSEDMQLYRFVDMHGGGELIPWMRYARTSGDHSIIDEYLDTKIKDFLYKGGEGKLVTVPELVKIRNKQRNAMLSTFARKKGKGKSGPNVLDEFNQEGENVGDLKKALKLLDGGGKGKGDYYGLSPLHQAIVNEDPYMVRILLNKGADVSKRCYGAFFCADDQKVSRTDSLEHEYVELALKTNYIGHMYFGEYPIHFAVCMNQPECYRLLLAKKANPNAQDTNGNTALHMCVIHENVEMLRLAVELGANLKIMNRQGLTPLTLAARLAKKQMFAILLDMESEPTAFPLFCIDSINEQNGEINDNSALALVVYGETYDHLELLDGLLENILQSKWESFARNTWRKYLGSFAFYYLVFFMAFMNRPFSQTTEMLTNGMIEGDSGRPNSNNFSKTWLWSNGAGEELFSYRHDEFAEQVSQCHLLKYGQLPFIQGYFRLICELLVVLMVIVQLVLDLLEIHRIGRHKWFSIIKAFPAKCFYKTTFFAVLALVPIRLLCHVQAGFLVVDNVLSSLLVIATTLHFLYYSRALKFIGPFVLMIYTIIATDMSRFFLIYSIFMVGFSQSFYLIFTACERAQQSTQNGSEPLMRNDEFQNVLKYPSDALVRTFIMTVGEFMQLYRQMAQCNSSLMKPIGKLCFIIFEMGVSILQFNLLIAMMTRTYETIFQTRKEWKRQWAQVILMLELSLSPENRLSSLTDYSRPIARKLIMIPSIILPFEKFAKTEAVRNEKKVKDNCCICGTSE</sequence>
<dbReference type="SMART" id="SM00248">
    <property type="entry name" value="ANK"/>
    <property type="match status" value="4"/>
</dbReference>
<keyword evidence="7" id="KW-0677">Repeat</keyword>
<keyword evidence="3" id="KW-1003">Cell membrane</keyword>
<keyword evidence="9 14" id="KW-1133">Transmembrane helix</keyword>
<keyword evidence="10" id="KW-0406">Ion transport</keyword>
<feature type="transmembrane region" description="Helical" evidence="14">
    <location>
        <begin position="564"/>
        <end position="582"/>
    </location>
</feature>
<feature type="repeat" description="ANK" evidence="13">
    <location>
        <begin position="206"/>
        <end position="238"/>
    </location>
</feature>
<feature type="transmembrane region" description="Helical" evidence="14">
    <location>
        <begin position="541"/>
        <end position="558"/>
    </location>
</feature>
<keyword evidence="13" id="KW-0040">ANK repeat</keyword>
<keyword evidence="12" id="KW-0407">Ion channel</keyword>
<evidence type="ECO:0000256" key="3">
    <source>
        <dbReference type="ARBA" id="ARBA00022475"/>
    </source>
</evidence>
<evidence type="ECO:0000256" key="13">
    <source>
        <dbReference type="PROSITE-ProRule" id="PRU00023"/>
    </source>
</evidence>
<proteinExistence type="predicted"/>
<evidence type="ECO:0000256" key="12">
    <source>
        <dbReference type="ARBA" id="ARBA00023303"/>
    </source>
</evidence>
<dbReference type="PROSITE" id="PS50297">
    <property type="entry name" value="ANK_REP_REGION"/>
    <property type="match status" value="3"/>
</dbReference>
<evidence type="ECO:0000256" key="11">
    <source>
        <dbReference type="ARBA" id="ARBA00023136"/>
    </source>
</evidence>
<evidence type="ECO:0000256" key="10">
    <source>
        <dbReference type="ARBA" id="ARBA00023065"/>
    </source>
</evidence>
<feature type="transmembrane region" description="Helical" evidence="14">
    <location>
        <begin position="448"/>
        <end position="470"/>
    </location>
</feature>
<dbReference type="AlphaFoldDB" id="A0AA36G6Z8"/>
<dbReference type="SUPFAM" id="SSF48403">
    <property type="entry name" value="Ankyrin repeat"/>
    <property type="match status" value="1"/>
</dbReference>
<comment type="caution">
    <text evidence="16">The sequence shown here is derived from an EMBL/GenBank/DDBJ whole genome shotgun (WGS) entry which is preliminary data.</text>
</comment>
<dbReference type="GO" id="GO:0098703">
    <property type="term" value="P:calcium ion import across plasma membrane"/>
    <property type="evidence" value="ECO:0007669"/>
    <property type="project" value="TreeGrafter"/>
</dbReference>
<keyword evidence="11 14" id="KW-0472">Membrane</keyword>
<feature type="transmembrane region" description="Helical" evidence="14">
    <location>
        <begin position="491"/>
        <end position="508"/>
    </location>
</feature>
<keyword evidence="2" id="KW-0813">Transport</keyword>
<evidence type="ECO:0000313" key="16">
    <source>
        <dbReference type="EMBL" id="CAJ0581972.1"/>
    </source>
</evidence>
<dbReference type="Pfam" id="PF00023">
    <property type="entry name" value="Ank"/>
    <property type="match status" value="1"/>
</dbReference>
<keyword evidence="8" id="KW-0106">Calcium</keyword>
<dbReference type="InterPro" id="IPR002110">
    <property type="entry name" value="Ankyrin_rpt"/>
</dbReference>
<feature type="repeat" description="ANK" evidence="13">
    <location>
        <begin position="239"/>
        <end position="271"/>
    </location>
</feature>
<dbReference type="Pfam" id="PF12796">
    <property type="entry name" value="Ank_2"/>
    <property type="match status" value="1"/>
</dbReference>
<feature type="non-terminal residue" evidence="16">
    <location>
        <position position="1"/>
    </location>
</feature>
<name>A0AA36G6Z8_9BILA</name>
<dbReference type="Pfam" id="PF00520">
    <property type="entry name" value="Ion_trans"/>
    <property type="match status" value="1"/>
</dbReference>
<dbReference type="Gene3D" id="1.25.40.20">
    <property type="entry name" value="Ankyrin repeat-containing domain"/>
    <property type="match status" value="1"/>
</dbReference>
<evidence type="ECO:0000256" key="1">
    <source>
        <dbReference type="ARBA" id="ARBA00004651"/>
    </source>
</evidence>
<evidence type="ECO:0000256" key="5">
    <source>
        <dbReference type="ARBA" id="ARBA00022673"/>
    </source>
</evidence>
<feature type="domain" description="Ion transport" evidence="15">
    <location>
        <begin position="489"/>
        <end position="678"/>
    </location>
</feature>
<comment type="subcellular location">
    <subcellularLocation>
        <location evidence="1">Cell membrane</location>
        <topology evidence="1">Multi-pass membrane protein</topology>
    </subcellularLocation>
</comment>
<dbReference type="PANTHER" id="PTHR10582">
    <property type="entry name" value="TRANSIENT RECEPTOR POTENTIAL ION CHANNEL PROTEIN"/>
    <property type="match status" value="1"/>
</dbReference>